<reference evidence="3" key="1">
    <citation type="submission" date="2018-08" db="EMBL/GenBank/DDBJ databases">
        <title>Identification of Burkholderia cepacia strains that express a Burkholderia pseudomallei-like capsular polysaccharide.</title>
        <authorList>
            <person name="Burtnick M.N."/>
            <person name="Vongsouvath M."/>
            <person name="Newton P."/>
            <person name="Wuthiekanun V."/>
            <person name="Limmathurotsakul D."/>
            <person name="Brett P.J."/>
            <person name="Chantratita N."/>
            <person name="Dance D.A."/>
        </authorList>
    </citation>
    <scope>NUCLEOTIDE SEQUENCE</scope>
    <source>
        <strain evidence="3">SBXCC001</strain>
    </source>
</reference>
<dbReference type="PANTHER" id="PTHR14218:SF15">
    <property type="entry name" value="TRIPEPTIDYL-PEPTIDASE 1"/>
    <property type="match status" value="1"/>
</dbReference>
<keyword evidence="1" id="KW-0175">Coiled coil</keyword>
<dbReference type="Gene3D" id="3.40.50.200">
    <property type="entry name" value="Peptidase S8/S53 domain"/>
    <property type="match status" value="1"/>
</dbReference>
<dbReference type="GO" id="GO:0008240">
    <property type="term" value="F:tripeptidyl-peptidase activity"/>
    <property type="evidence" value="ECO:0007669"/>
    <property type="project" value="TreeGrafter"/>
</dbReference>
<feature type="coiled-coil region" evidence="1">
    <location>
        <begin position="113"/>
        <end position="144"/>
    </location>
</feature>
<evidence type="ECO:0000256" key="2">
    <source>
        <dbReference type="SAM" id="MobiDB-lite"/>
    </source>
</evidence>
<protein>
    <submittedName>
        <fullName evidence="3">Peptidase S8 and S53 subtilisin kexin sedolisin</fullName>
    </submittedName>
</protein>
<dbReference type="GO" id="GO:0004252">
    <property type="term" value="F:serine-type endopeptidase activity"/>
    <property type="evidence" value="ECO:0007669"/>
    <property type="project" value="InterPro"/>
</dbReference>
<dbReference type="InterPro" id="IPR036852">
    <property type="entry name" value="Peptidase_S8/S53_dom_sf"/>
</dbReference>
<feature type="region of interest" description="Disordered" evidence="2">
    <location>
        <begin position="1"/>
        <end position="21"/>
    </location>
</feature>
<sequence length="408" mass="45343">MQHEKQIPAVHPDNGRLHSGIRGDGLARARLRASAVVRRRHSRAERLRATSVPHESGALLGNDRLGPVARRRAARVRLRLDREPGRRHDRRDRRRIRRSEDRIRSRRLQQVFLAAALHDVERLLQEALRERQEAARRRRLVARDVARRRMGARDRAEGEDRARRSGVEQLQRSDGRGGRGGRRRRLRRVDELRRQRIQLGNRLRQPLQRAVARHVRRIVRRQRQRHRISGRVAVRRRGRGTTLAVDASGNYIGETAWSGSGGGVSTYEPEPSGQALWPIPYAGSRGVPDVAYDANPSSGFAVYDSVTYQGQSGWFVVGGTSAGAPQWAALFAIANSMRAAAGKATLAGPYNQLYTVGKLAYGSDYHDITSGTNGGCGTICTASGSYDYVTGLGSPQALNLVQALVAQP</sequence>
<dbReference type="AlphaFoldDB" id="A0AAW9D2N3"/>
<evidence type="ECO:0000313" key="3">
    <source>
        <dbReference type="EMBL" id="MDW9255589.1"/>
    </source>
</evidence>
<organism evidence="3 4">
    <name type="scientific">Burkholderia thailandensis</name>
    <dbReference type="NCBI Taxonomy" id="57975"/>
    <lineage>
        <taxon>Bacteria</taxon>
        <taxon>Pseudomonadati</taxon>
        <taxon>Pseudomonadota</taxon>
        <taxon>Betaproteobacteria</taxon>
        <taxon>Burkholderiales</taxon>
        <taxon>Burkholderiaceae</taxon>
        <taxon>Burkholderia</taxon>
        <taxon>pseudomallei group</taxon>
    </lineage>
</organism>
<dbReference type="InterPro" id="IPR050819">
    <property type="entry name" value="Tripeptidyl-peptidase_I"/>
</dbReference>
<proteinExistence type="predicted"/>
<dbReference type="GO" id="GO:0006508">
    <property type="term" value="P:proteolysis"/>
    <property type="evidence" value="ECO:0007669"/>
    <property type="project" value="InterPro"/>
</dbReference>
<dbReference type="EMBL" id="QXCT01000002">
    <property type="protein sequence ID" value="MDW9255589.1"/>
    <property type="molecule type" value="Genomic_DNA"/>
</dbReference>
<feature type="region of interest" description="Disordered" evidence="2">
    <location>
        <begin position="148"/>
        <end position="187"/>
    </location>
</feature>
<dbReference type="SUPFAM" id="SSF52743">
    <property type="entry name" value="Subtilisin-like"/>
    <property type="match status" value="1"/>
</dbReference>
<dbReference type="Proteomes" id="UP001272137">
    <property type="component" value="Unassembled WGS sequence"/>
</dbReference>
<accession>A0AAW9D2N3</accession>
<evidence type="ECO:0000313" key="4">
    <source>
        <dbReference type="Proteomes" id="UP001272137"/>
    </source>
</evidence>
<comment type="caution">
    <text evidence="3">The sequence shown here is derived from an EMBL/GenBank/DDBJ whole genome shotgun (WGS) entry which is preliminary data.</text>
</comment>
<feature type="compositionally biased region" description="Basic and acidic residues" evidence="2">
    <location>
        <begin position="148"/>
        <end position="177"/>
    </location>
</feature>
<evidence type="ECO:0000256" key="1">
    <source>
        <dbReference type="SAM" id="Coils"/>
    </source>
</evidence>
<name>A0AAW9D2N3_BURTH</name>
<gene>
    <name evidence="3" type="ORF">C7S16_1775</name>
</gene>
<dbReference type="PANTHER" id="PTHR14218">
    <property type="entry name" value="PROTEASE S8 TRIPEPTIDYL PEPTIDASE I CLN2"/>
    <property type="match status" value="1"/>
</dbReference>